<dbReference type="InterPro" id="IPR035959">
    <property type="entry name" value="RutC-like_sf"/>
</dbReference>
<name>A0A853BGP8_9ACTN</name>
<reference evidence="1 2" key="1">
    <citation type="submission" date="2020-07" db="EMBL/GenBank/DDBJ databases">
        <title>Sequencing the genomes of 1000 actinobacteria strains.</title>
        <authorList>
            <person name="Klenk H.-P."/>
        </authorList>
    </citation>
    <scope>NUCLEOTIDE SEQUENCE [LARGE SCALE GENOMIC DNA]</scope>
    <source>
        <strain evidence="1 2">DSM 45927</strain>
    </source>
</reference>
<dbReference type="Gene3D" id="3.30.1330.40">
    <property type="entry name" value="RutC-like"/>
    <property type="match status" value="1"/>
</dbReference>
<dbReference type="InterPro" id="IPR006175">
    <property type="entry name" value="YjgF/YER057c/UK114"/>
</dbReference>
<dbReference type="Proteomes" id="UP000575985">
    <property type="component" value="Unassembled WGS sequence"/>
</dbReference>
<dbReference type="Pfam" id="PF01042">
    <property type="entry name" value="Ribonuc_L-PSP"/>
    <property type="match status" value="1"/>
</dbReference>
<dbReference type="EMBL" id="JACCFO010000001">
    <property type="protein sequence ID" value="NYI94648.1"/>
    <property type="molecule type" value="Genomic_DNA"/>
</dbReference>
<proteinExistence type="predicted"/>
<gene>
    <name evidence="1" type="ORF">HNR12_000925</name>
</gene>
<keyword evidence="2" id="KW-1185">Reference proteome</keyword>
<evidence type="ECO:0000313" key="1">
    <source>
        <dbReference type="EMBL" id="NYI94648.1"/>
    </source>
</evidence>
<dbReference type="CDD" id="cd00448">
    <property type="entry name" value="YjgF_YER057c_UK114_family"/>
    <property type="match status" value="1"/>
</dbReference>
<sequence>MGADAHRIVNPLTLAQPVGFAHAVVAAPGRTVYLGGQTAQRLDGVIPEAGLVEQFDLALENVVKALAAVGGRPRHLVSMQVFTTDIGAYRANTNALGTIYRRHFGRHYPAIALLGVSALIVPQAKVELMGVAVVPDIEAWAADT</sequence>
<comment type="caution">
    <text evidence="1">The sequence shown here is derived from an EMBL/GenBank/DDBJ whole genome shotgun (WGS) entry which is preliminary data.</text>
</comment>
<organism evidence="1 2">
    <name type="scientific">Streptomonospora nanhaiensis</name>
    <dbReference type="NCBI Taxonomy" id="1323731"/>
    <lineage>
        <taxon>Bacteria</taxon>
        <taxon>Bacillati</taxon>
        <taxon>Actinomycetota</taxon>
        <taxon>Actinomycetes</taxon>
        <taxon>Streptosporangiales</taxon>
        <taxon>Nocardiopsidaceae</taxon>
        <taxon>Streptomonospora</taxon>
    </lineage>
</organism>
<protein>
    <submittedName>
        <fullName evidence="1">Enamine deaminase RidA (YjgF/YER057c/UK114 family)</fullName>
    </submittedName>
</protein>
<accession>A0A853BGP8</accession>
<dbReference type="SUPFAM" id="SSF55298">
    <property type="entry name" value="YjgF-like"/>
    <property type="match status" value="1"/>
</dbReference>
<dbReference type="PANTHER" id="PTHR43857:SF1">
    <property type="entry name" value="YJGH FAMILY PROTEIN"/>
    <property type="match status" value="1"/>
</dbReference>
<dbReference type="PANTHER" id="PTHR43857">
    <property type="entry name" value="BLR7761 PROTEIN"/>
    <property type="match status" value="1"/>
</dbReference>
<evidence type="ECO:0000313" key="2">
    <source>
        <dbReference type="Proteomes" id="UP000575985"/>
    </source>
</evidence>
<dbReference type="AlphaFoldDB" id="A0A853BGP8"/>
<dbReference type="RefSeq" id="WP_179766304.1">
    <property type="nucleotide sequence ID" value="NZ_JACCFO010000001.1"/>
</dbReference>